<keyword evidence="1" id="KW-0690">Ribosome biogenesis</keyword>
<dbReference type="CDD" id="cd16332">
    <property type="entry name" value="Prp-like"/>
    <property type="match status" value="1"/>
</dbReference>
<accession>A0A7U9TID5</accession>
<evidence type="ECO:0000256" key="1">
    <source>
        <dbReference type="ARBA" id="ARBA00022517"/>
    </source>
</evidence>
<keyword evidence="3" id="KW-0378">Hydrolase</keyword>
<sequence>MITVKSIYNNNQLKEIIVKGHANYKAKGEDIVCAAVSTATILTANAIEHLKLDQLIDLDVSEGYFKLSLLKENDIVSGLIKNLEYTLHDLEKQYPNYIKNQKEG</sequence>
<reference evidence="7" key="1">
    <citation type="submission" date="2021-01" db="EMBL/GenBank/DDBJ databases">
        <title>Draft genome sequence of Acholeplasmataceae bacterium strain Mahy22.</title>
        <authorList>
            <person name="Watanabe M."/>
            <person name="Kojima H."/>
            <person name="Fukui M."/>
        </authorList>
    </citation>
    <scope>NUCLEOTIDE SEQUENCE</scope>
    <source>
        <strain evidence="7">Mahy22</strain>
    </source>
</reference>
<evidence type="ECO:0000256" key="2">
    <source>
        <dbReference type="ARBA" id="ARBA00022670"/>
    </source>
</evidence>
<comment type="similarity">
    <text evidence="5">Belongs to the Prp family.</text>
</comment>
<keyword evidence="4" id="KW-0788">Thiol protease</keyword>
<dbReference type="GO" id="GO:0006508">
    <property type="term" value="P:proteolysis"/>
    <property type="evidence" value="ECO:0007669"/>
    <property type="project" value="UniProtKB-KW"/>
</dbReference>
<dbReference type="Gene3D" id="3.30.70.1490">
    <property type="entry name" value="Cysteine protease Prp"/>
    <property type="match status" value="1"/>
</dbReference>
<proteinExistence type="inferred from homology"/>
<dbReference type="SUPFAM" id="SSF118010">
    <property type="entry name" value="TM1457-like"/>
    <property type="match status" value="1"/>
</dbReference>
<name>A0A7U9TID5_9MOLU</name>
<dbReference type="Proteomes" id="UP000620133">
    <property type="component" value="Chromosome"/>
</dbReference>
<evidence type="ECO:0000256" key="3">
    <source>
        <dbReference type="ARBA" id="ARBA00022801"/>
    </source>
</evidence>
<evidence type="ECO:0000313" key="7">
    <source>
        <dbReference type="EMBL" id="BCR36053.1"/>
    </source>
</evidence>
<keyword evidence="2" id="KW-0645">Protease</keyword>
<evidence type="ECO:0000256" key="5">
    <source>
        <dbReference type="ARBA" id="ARBA00044503"/>
    </source>
</evidence>
<dbReference type="PANTHER" id="PTHR39178">
    <property type="entry name" value="HYPOTHETICAL RIBOSOME-ASSOCIATED PROTEIN"/>
    <property type="match status" value="1"/>
</dbReference>
<evidence type="ECO:0000256" key="6">
    <source>
        <dbReference type="ARBA" id="ARBA00044538"/>
    </source>
</evidence>
<protein>
    <recommendedName>
        <fullName evidence="6">Ribosomal processing cysteine protease Prp</fullName>
    </recommendedName>
</protein>
<dbReference type="PANTHER" id="PTHR39178:SF1">
    <property type="entry name" value="RIBOSOMAL-PROCESSING CYSTEINE PROTEASE PRP"/>
    <property type="match status" value="1"/>
</dbReference>
<dbReference type="GO" id="GO:0008234">
    <property type="term" value="F:cysteine-type peptidase activity"/>
    <property type="evidence" value="ECO:0007669"/>
    <property type="project" value="UniProtKB-KW"/>
</dbReference>
<dbReference type="Pfam" id="PF04327">
    <property type="entry name" value="Peptidase_Prp"/>
    <property type="match status" value="1"/>
</dbReference>
<evidence type="ECO:0000313" key="8">
    <source>
        <dbReference type="Proteomes" id="UP000620133"/>
    </source>
</evidence>
<dbReference type="InterPro" id="IPR007422">
    <property type="entry name" value="Peptidase_Prp"/>
</dbReference>
<organism evidence="7 8">
    <name type="scientific">Mariniplasma anaerobium</name>
    <dbReference type="NCBI Taxonomy" id="2735436"/>
    <lineage>
        <taxon>Bacteria</taxon>
        <taxon>Bacillati</taxon>
        <taxon>Mycoplasmatota</taxon>
        <taxon>Mollicutes</taxon>
        <taxon>Acholeplasmatales</taxon>
        <taxon>Acholeplasmataceae</taxon>
        <taxon>Mariniplasma</taxon>
    </lineage>
</organism>
<dbReference type="InterPro" id="IPR036764">
    <property type="entry name" value="Peptidase_Prp_sf"/>
</dbReference>
<keyword evidence="8" id="KW-1185">Reference proteome</keyword>
<dbReference type="KEGG" id="manr:MPAN_009460"/>
<dbReference type="GO" id="GO:0042254">
    <property type="term" value="P:ribosome biogenesis"/>
    <property type="evidence" value="ECO:0007669"/>
    <property type="project" value="UniProtKB-KW"/>
</dbReference>
<dbReference type="EMBL" id="AP024412">
    <property type="protein sequence ID" value="BCR36053.1"/>
    <property type="molecule type" value="Genomic_DNA"/>
</dbReference>
<dbReference type="RefSeq" id="WP_176239516.1">
    <property type="nucleotide sequence ID" value="NZ_AP024412.1"/>
</dbReference>
<gene>
    <name evidence="7" type="ORF">MPAN_009460</name>
</gene>
<evidence type="ECO:0000256" key="4">
    <source>
        <dbReference type="ARBA" id="ARBA00022807"/>
    </source>
</evidence>
<dbReference type="AlphaFoldDB" id="A0A7U9TID5"/>